<dbReference type="Proteomes" id="UP000790709">
    <property type="component" value="Unassembled WGS sequence"/>
</dbReference>
<evidence type="ECO:0000313" key="2">
    <source>
        <dbReference type="Proteomes" id="UP000790709"/>
    </source>
</evidence>
<proteinExistence type="predicted"/>
<keyword evidence="2" id="KW-1185">Reference proteome</keyword>
<comment type="caution">
    <text evidence="1">The sequence shown here is derived from an EMBL/GenBank/DDBJ whole genome shotgun (WGS) entry which is preliminary data.</text>
</comment>
<name>A0ACB8B0Q6_9AGAM</name>
<gene>
    <name evidence="1" type="ORF">BV22DRAFT_1123345</name>
</gene>
<accession>A0ACB8B0Q6</accession>
<evidence type="ECO:0000313" key="1">
    <source>
        <dbReference type="EMBL" id="KAH7919350.1"/>
    </source>
</evidence>
<dbReference type="EMBL" id="MU266669">
    <property type="protein sequence ID" value="KAH7919350.1"/>
    <property type="molecule type" value="Genomic_DNA"/>
</dbReference>
<reference evidence="1" key="1">
    <citation type="journal article" date="2021" name="New Phytol.">
        <title>Evolutionary innovations through gain and loss of genes in the ectomycorrhizal Boletales.</title>
        <authorList>
            <person name="Wu G."/>
            <person name="Miyauchi S."/>
            <person name="Morin E."/>
            <person name="Kuo A."/>
            <person name="Drula E."/>
            <person name="Varga T."/>
            <person name="Kohler A."/>
            <person name="Feng B."/>
            <person name="Cao Y."/>
            <person name="Lipzen A."/>
            <person name="Daum C."/>
            <person name="Hundley H."/>
            <person name="Pangilinan J."/>
            <person name="Johnson J."/>
            <person name="Barry K."/>
            <person name="LaButti K."/>
            <person name="Ng V."/>
            <person name="Ahrendt S."/>
            <person name="Min B."/>
            <person name="Choi I.G."/>
            <person name="Park H."/>
            <person name="Plett J.M."/>
            <person name="Magnuson J."/>
            <person name="Spatafora J.W."/>
            <person name="Nagy L.G."/>
            <person name="Henrissat B."/>
            <person name="Grigoriev I.V."/>
            <person name="Yang Z.L."/>
            <person name="Xu J."/>
            <person name="Martin F.M."/>
        </authorList>
    </citation>
    <scope>NUCLEOTIDE SEQUENCE</scope>
    <source>
        <strain evidence="1">KUC20120723A-06</strain>
    </source>
</reference>
<organism evidence="1 2">
    <name type="scientific">Leucogyrophana mollusca</name>
    <dbReference type="NCBI Taxonomy" id="85980"/>
    <lineage>
        <taxon>Eukaryota</taxon>
        <taxon>Fungi</taxon>
        <taxon>Dikarya</taxon>
        <taxon>Basidiomycota</taxon>
        <taxon>Agaricomycotina</taxon>
        <taxon>Agaricomycetes</taxon>
        <taxon>Agaricomycetidae</taxon>
        <taxon>Boletales</taxon>
        <taxon>Boletales incertae sedis</taxon>
        <taxon>Leucogyrophana</taxon>
    </lineage>
</organism>
<protein>
    <submittedName>
        <fullName evidence="1">Uncharacterized protein</fullName>
    </submittedName>
</protein>
<sequence length="1036" mass="111683">MAQRREALFPATSIGRVQGANIVRSASRESLSAHPLLSPGPSSSSSPNPDQHHREASSSTPRYVPYTPRQRVVTTSATTGTTAQPSVSVAPQQPQGGATSKLQLTNLKAAAQGIGLDTGSLGWAMLEKLTYEGDASDEWSEIWIAITKGKASLLLPLEPSTTQEKITADFVQDHIVFCDGSTRSDAPVVTMSGLRGQLVNETLTFRSALSPTGKHFQDLIASSASRSSLLAALPPLPTCSPHSPYPKFSVPAYSPSLPLPPRPSAKPPLPPRPAARPTPAQSSSRLSMPFASLFGQKPATPPNATVPLPPPTEAEHIVEVSAFSIDRHICRKDVGRDIVSALKSEIQDSLNDVPPAICERVQNFAAWLHPLVKSPKKKLHDIGGSPSKTPYIINAILESPEEIADKFQEFYAALEHELQASDSPISSRRREDPFVEGEHENERREREKAENDTRVHEILETVERTLCTLFYDRLFLPLNSDDASHDEALSSRIAALNMLDLGLEHLDVDVGKAGPDVDVVVQACGATLSQLDVACRSPGDKAAVLVSAHKLVVDGLSKLPPIHLKTSDEQDHMKDQSPAGSVAPIDIPMVTSPDDIISSPLPIPVLLAPDEPSHPASPEKLAPRSRSRSPFLTATSPPESTTPVSGDVLLPLIIFAVVKANPAHLVSHLLFTQRYRNQTFGGEESYCLINLMAVAEFLENVDLGALGLGDSEKKVISTADLTPIPIVRTGLTPDSPNIPLEGTSGSLRGRVEQQVDAIAGSANKVISGVVDSSFGVLRSLLPGHPAENATVRVGSVESTESAPWNMRPGLGLLRRESGFSIASLAASLPGQREKAKSSSHPEEVGQQLVTVSSRPSSVKSLYVNDDGEDGAYMSEKTEDDEDDEDGEDEGEEDEEEEEEVEGTHDTRSIRSFESMMSGKARKRKQKQTGRKSLTDRLAAVPGLSRLSQSDTHKMSYSQTSPPIHKTSLLLPATQPNRFDTPGSSRAQSPISLRLPPPNRRFVECAEDDIKVSEVGELLREYKRLVEGIRAMGGFDE</sequence>